<dbReference type="EMBL" id="GBRH01279818">
    <property type="protein sequence ID" value="JAD18077.1"/>
    <property type="molecule type" value="Transcribed_RNA"/>
</dbReference>
<proteinExistence type="predicted"/>
<accession>A0A0A8Y2S7</accession>
<reference evidence="1" key="1">
    <citation type="submission" date="2014-09" db="EMBL/GenBank/DDBJ databases">
        <authorList>
            <person name="Magalhaes I.L.F."/>
            <person name="Oliveira U."/>
            <person name="Santos F.R."/>
            <person name="Vidigal T.H.D.A."/>
            <person name="Brescovit A.D."/>
            <person name="Santos A.J."/>
        </authorList>
    </citation>
    <scope>NUCLEOTIDE SEQUENCE</scope>
    <source>
        <tissue evidence="1">Shoot tissue taken approximately 20 cm above the soil surface</tissue>
    </source>
</reference>
<sequence>MLGTSSKCVYLAATSHGRIANPNIDAENNLFYEFVAGREQFGGLDRSASLVSASLIIGRHLYSEW</sequence>
<organism evidence="1">
    <name type="scientific">Arundo donax</name>
    <name type="common">Giant reed</name>
    <name type="synonym">Donax arundinaceus</name>
    <dbReference type="NCBI Taxonomy" id="35708"/>
    <lineage>
        <taxon>Eukaryota</taxon>
        <taxon>Viridiplantae</taxon>
        <taxon>Streptophyta</taxon>
        <taxon>Embryophyta</taxon>
        <taxon>Tracheophyta</taxon>
        <taxon>Spermatophyta</taxon>
        <taxon>Magnoliopsida</taxon>
        <taxon>Liliopsida</taxon>
        <taxon>Poales</taxon>
        <taxon>Poaceae</taxon>
        <taxon>PACMAD clade</taxon>
        <taxon>Arundinoideae</taxon>
        <taxon>Arundineae</taxon>
        <taxon>Arundo</taxon>
    </lineage>
</organism>
<protein>
    <submittedName>
        <fullName evidence="1">Uncharacterized protein</fullName>
    </submittedName>
</protein>
<dbReference type="AlphaFoldDB" id="A0A0A8Y2S7"/>
<reference evidence="1" key="2">
    <citation type="journal article" date="2015" name="Data Brief">
        <title>Shoot transcriptome of the giant reed, Arundo donax.</title>
        <authorList>
            <person name="Barrero R.A."/>
            <person name="Guerrero F.D."/>
            <person name="Moolhuijzen P."/>
            <person name="Goolsby J.A."/>
            <person name="Tidwell J."/>
            <person name="Bellgard S.E."/>
            <person name="Bellgard M.I."/>
        </authorList>
    </citation>
    <scope>NUCLEOTIDE SEQUENCE</scope>
    <source>
        <tissue evidence="1">Shoot tissue taken approximately 20 cm above the soil surface</tissue>
    </source>
</reference>
<evidence type="ECO:0000313" key="1">
    <source>
        <dbReference type="EMBL" id="JAD18077.1"/>
    </source>
</evidence>
<name>A0A0A8Y2S7_ARUDO</name>